<dbReference type="Proteomes" id="UP000001055">
    <property type="component" value="Unassembled WGS sequence"/>
</dbReference>
<keyword evidence="2" id="KW-1133">Transmembrane helix</keyword>
<reference evidence="5" key="1">
    <citation type="journal article" date="2007" name="Plant Cell">
        <title>Dothideomycete-plant interactions illuminated by genome sequencing and EST analysis of the wheat pathogen Stagonospora nodorum.</title>
        <authorList>
            <person name="Hane J.K."/>
            <person name="Lowe R.G."/>
            <person name="Solomon P.S."/>
            <person name="Tan K.C."/>
            <person name="Schoch C.L."/>
            <person name="Spatafora J.W."/>
            <person name="Crous P.W."/>
            <person name="Kodira C."/>
            <person name="Birren B.W."/>
            <person name="Galagan J.E."/>
            <person name="Torriani S.F."/>
            <person name="McDonald B.A."/>
            <person name="Oliver R.P."/>
        </authorList>
    </citation>
    <scope>NUCLEOTIDE SEQUENCE [LARGE SCALE GENOMIC DNA]</scope>
    <source>
        <strain evidence="5">SN15 / ATCC MYA-4574 / FGSC 10173</strain>
    </source>
</reference>
<dbReference type="VEuPathDB" id="FungiDB:JI435_031000"/>
<feature type="compositionally biased region" description="Acidic residues" evidence="1">
    <location>
        <begin position="70"/>
        <end position="86"/>
    </location>
</feature>
<dbReference type="eggNOG" id="ENOG502SQVM">
    <property type="taxonomic scope" value="Eukaryota"/>
</dbReference>
<dbReference type="RefSeq" id="XP_001793685.1">
    <property type="nucleotide sequence ID" value="XM_001793633.1"/>
</dbReference>
<dbReference type="EMBL" id="CH445328">
    <property type="protein sequence ID" value="EAT89831.2"/>
    <property type="molecule type" value="Genomic_DNA"/>
</dbReference>
<dbReference type="InParanoid" id="Q0UYR4"/>
<evidence type="ECO:0000256" key="1">
    <source>
        <dbReference type="SAM" id="MobiDB-lite"/>
    </source>
</evidence>
<organism evidence="4 5">
    <name type="scientific">Phaeosphaeria nodorum (strain SN15 / ATCC MYA-4574 / FGSC 10173)</name>
    <name type="common">Glume blotch fungus</name>
    <name type="synonym">Parastagonospora nodorum</name>
    <dbReference type="NCBI Taxonomy" id="321614"/>
    <lineage>
        <taxon>Eukaryota</taxon>
        <taxon>Fungi</taxon>
        <taxon>Dikarya</taxon>
        <taxon>Ascomycota</taxon>
        <taxon>Pezizomycotina</taxon>
        <taxon>Dothideomycetes</taxon>
        <taxon>Pleosporomycetidae</taxon>
        <taxon>Pleosporales</taxon>
        <taxon>Pleosporineae</taxon>
        <taxon>Phaeosphaeriaceae</taxon>
        <taxon>Parastagonospora</taxon>
    </lineage>
</organism>
<protein>
    <recommendedName>
        <fullName evidence="3">DUF6594 domain-containing protein</fullName>
    </recommendedName>
</protein>
<feature type="domain" description="DUF6594" evidence="3">
    <location>
        <begin position="103"/>
        <end position="263"/>
    </location>
</feature>
<evidence type="ECO:0000313" key="4">
    <source>
        <dbReference type="EMBL" id="EAT89831.2"/>
    </source>
</evidence>
<sequence>MQQVPTVEEYSDEENDQSASSAASSASSEGDSDHEGTQSSHTGSSQFVKDTPTTSPASTRIFVHGHGGREDEESEGSEEASEDESDEAHVPASDITRTTAVGYELLANKLSETPKKTSKFLRKGGNVVPIYRKFEHLNHRVLLHLQDEVCEMEEELRYLDESINQISPRNETGHAFPASRRGDARYGSDLHYKRTELLGRIFQKLGQYNQALTTFNGLSKDLDPASVEDIQAYRAWIEKRTPVDNAETRFLDRKNDLLAISRRPSVGPMHGGQQQPPIVWLPLVLVLPILAFAIVPSLLGRLVVITLIGAAGLRQVTSTPELMSYMTIQEWSIAAAV</sequence>
<evidence type="ECO:0000313" key="5">
    <source>
        <dbReference type="Proteomes" id="UP000001055"/>
    </source>
</evidence>
<accession>Q0UYR4</accession>
<feature type="compositionally biased region" description="Low complexity" evidence="1">
    <location>
        <begin position="17"/>
        <end position="29"/>
    </location>
</feature>
<dbReference type="GeneID" id="5970542"/>
<proteinExistence type="predicted"/>
<dbReference type="AlphaFoldDB" id="Q0UYR4"/>
<dbReference type="KEGG" id="pno:SNOG_03100"/>
<keyword evidence="2" id="KW-0472">Membrane</keyword>
<dbReference type="PANTHER" id="PTHR34502:SF6">
    <property type="entry name" value="DUF6594 DOMAIN-CONTAINING PROTEIN"/>
    <property type="match status" value="1"/>
</dbReference>
<gene>
    <name evidence="4" type="ORF">SNOG_03100</name>
</gene>
<evidence type="ECO:0000256" key="2">
    <source>
        <dbReference type="SAM" id="Phobius"/>
    </source>
</evidence>
<feature type="compositionally biased region" description="Polar residues" evidence="1">
    <location>
        <begin position="37"/>
        <end position="58"/>
    </location>
</feature>
<keyword evidence="2" id="KW-0812">Transmembrane</keyword>
<dbReference type="HOGENOM" id="CLU_824155_0_0_1"/>
<feature type="region of interest" description="Disordered" evidence="1">
    <location>
        <begin position="1"/>
        <end position="96"/>
    </location>
</feature>
<dbReference type="InterPro" id="IPR046529">
    <property type="entry name" value="DUF6594"/>
</dbReference>
<feature type="transmembrane region" description="Helical" evidence="2">
    <location>
        <begin position="278"/>
        <end position="299"/>
    </location>
</feature>
<dbReference type="STRING" id="321614.Q0UYR4"/>
<name>Q0UYR4_PHANO</name>
<evidence type="ECO:0000259" key="3">
    <source>
        <dbReference type="Pfam" id="PF20237"/>
    </source>
</evidence>
<dbReference type="Pfam" id="PF20237">
    <property type="entry name" value="DUF6594"/>
    <property type="match status" value="1"/>
</dbReference>
<dbReference type="PANTHER" id="PTHR34502">
    <property type="entry name" value="DUF6594 DOMAIN-CONTAINING PROTEIN-RELATED"/>
    <property type="match status" value="1"/>
</dbReference>